<keyword evidence="2" id="KW-0813">Transport</keyword>
<keyword evidence="4" id="KW-0812">Transmembrane</keyword>
<feature type="transmembrane region" description="Helical" evidence="4">
    <location>
        <begin position="21"/>
        <end position="40"/>
    </location>
</feature>
<dbReference type="SUPFAM" id="SSF53850">
    <property type="entry name" value="Periplasmic binding protein-like II"/>
    <property type="match status" value="1"/>
</dbReference>
<protein>
    <submittedName>
        <fullName evidence="6">Extracellular solute-binding protein family 5</fullName>
    </submittedName>
</protein>
<dbReference type="InterPro" id="IPR000914">
    <property type="entry name" value="SBP_5_dom"/>
</dbReference>
<dbReference type="EMBL" id="LCFQ01000013">
    <property type="protein sequence ID" value="KKS97094.1"/>
    <property type="molecule type" value="Genomic_DNA"/>
</dbReference>
<accession>A0A0G1DHE2</accession>
<dbReference type="GO" id="GO:0043190">
    <property type="term" value="C:ATP-binding cassette (ABC) transporter complex"/>
    <property type="evidence" value="ECO:0007669"/>
    <property type="project" value="InterPro"/>
</dbReference>
<dbReference type="CDD" id="cd00995">
    <property type="entry name" value="PBP2_NikA_DppA_OppA_like"/>
    <property type="match status" value="1"/>
</dbReference>
<proteinExistence type="inferred from homology"/>
<feature type="domain" description="Solute-binding protein family 5" evidence="5">
    <location>
        <begin position="81"/>
        <end position="350"/>
    </location>
</feature>
<dbReference type="Gene3D" id="3.90.76.10">
    <property type="entry name" value="Dipeptide-binding Protein, Domain 1"/>
    <property type="match status" value="1"/>
</dbReference>
<dbReference type="PANTHER" id="PTHR30290:SF9">
    <property type="entry name" value="OLIGOPEPTIDE-BINDING PROTEIN APPA"/>
    <property type="match status" value="1"/>
</dbReference>
<dbReference type="Gene3D" id="3.40.190.10">
    <property type="entry name" value="Periplasmic binding protein-like II"/>
    <property type="match status" value="1"/>
</dbReference>
<dbReference type="Gene3D" id="3.10.105.10">
    <property type="entry name" value="Dipeptide-binding Protein, Domain 3"/>
    <property type="match status" value="1"/>
</dbReference>
<sequence length="440" mass="50395">MLKLRYYFRLFFTFISRFQKILFLGILIGILSFFALEFVFPELGNSRHIGITGRYHTETIPREILSMVSQGLTNITDTGETVPGIAESWETTDDGSTWVFHLRDNLKWQDGSAITSDTIQYSFEDVKIEVPDPKTIIFKLNAPFSPFPVVVSRPTFKKGLLGTGEWKVTSISLSGSFVEKLVLKRGGDKQVIRFYPSEEKTKLAFKLGQIDEAWDIIDPLPFNEWGTVKIEEATNKSRYVGIFFNTAKEDGNDLSDKKLRQSLSYAIDKSSFGFERALGPISPDSWAYNPQIKDYEYDPNHSKELLSDFSEEALSNLTIELSTTAILLPIAERISHFWEAVGIRTNILVTPVLPETYRAFLAIYDIPEDPDQYSTWHSTQVSTNISKYSNPRIDKLLEDGRIELDPEVRKKIYLDFQRFLLEDAPAVFLYHPASFKLIRK</sequence>
<evidence type="ECO:0000313" key="6">
    <source>
        <dbReference type="EMBL" id="KKS97094.1"/>
    </source>
</evidence>
<dbReference type="GO" id="GO:0015833">
    <property type="term" value="P:peptide transport"/>
    <property type="evidence" value="ECO:0007669"/>
    <property type="project" value="TreeGrafter"/>
</dbReference>
<keyword evidence="4" id="KW-0472">Membrane</keyword>
<dbReference type="PANTHER" id="PTHR30290">
    <property type="entry name" value="PERIPLASMIC BINDING COMPONENT OF ABC TRANSPORTER"/>
    <property type="match status" value="1"/>
</dbReference>
<organism evidence="6 7">
    <name type="scientific">Candidatus Woesebacteria bacterium GW2011_GWB1_43_14</name>
    <dbReference type="NCBI Taxonomy" id="1618578"/>
    <lineage>
        <taxon>Bacteria</taxon>
        <taxon>Candidatus Woeseibacteriota</taxon>
    </lineage>
</organism>
<dbReference type="AlphaFoldDB" id="A0A0G1DHE2"/>
<dbReference type="InterPro" id="IPR039424">
    <property type="entry name" value="SBP_5"/>
</dbReference>
<dbReference type="GO" id="GO:0042597">
    <property type="term" value="C:periplasmic space"/>
    <property type="evidence" value="ECO:0007669"/>
    <property type="project" value="UniProtKB-ARBA"/>
</dbReference>
<evidence type="ECO:0000259" key="5">
    <source>
        <dbReference type="Pfam" id="PF00496"/>
    </source>
</evidence>
<dbReference type="InterPro" id="IPR023765">
    <property type="entry name" value="SBP_5_CS"/>
</dbReference>
<dbReference type="STRING" id="1618578.UV74_C0013G0216"/>
<dbReference type="PIRSF" id="PIRSF002741">
    <property type="entry name" value="MppA"/>
    <property type="match status" value="1"/>
</dbReference>
<evidence type="ECO:0000256" key="2">
    <source>
        <dbReference type="ARBA" id="ARBA00022448"/>
    </source>
</evidence>
<dbReference type="InterPro" id="IPR030678">
    <property type="entry name" value="Peptide/Ni-bd"/>
</dbReference>
<evidence type="ECO:0000313" key="7">
    <source>
        <dbReference type="Proteomes" id="UP000034090"/>
    </source>
</evidence>
<dbReference type="Pfam" id="PF00496">
    <property type="entry name" value="SBP_bac_5"/>
    <property type="match status" value="1"/>
</dbReference>
<dbReference type="PROSITE" id="PS01040">
    <property type="entry name" value="SBP_BACTERIAL_5"/>
    <property type="match status" value="1"/>
</dbReference>
<evidence type="ECO:0000256" key="4">
    <source>
        <dbReference type="SAM" id="Phobius"/>
    </source>
</evidence>
<keyword evidence="3" id="KW-0732">Signal</keyword>
<dbReference type="Proteomes" id="UP000034090">
    <property type="component" value="Unassembled WGS sequence"/>
</dbReference>
<reference evidence="6 7" key="1">
    <citation type="journal article" date="2015" name="Nature">
        <title>rRNA introns, odd ribosomes, and small enigmatic genomes across a large radiation of phyla.</title>
        <authorList>
            <person name="Brown C.T."/>
            <person name="Hug L.A."/>
            <person name="Thomas B.C."/>
            <person name="Sharon I."/>
            <person name="Castelle C.J."/>
            <person name="Singh A."/>
            <person name="Wilkins M.J."/>
            <person name="Williams K.H."/>
            <person name="Banfield J.F."/>
        </authorList>
    </citation>
    <scope>NUCLEOTIDE SEQUENCE [LARGE SCALE GENOMIC DNA]</scope>
</reference>
<evidence type="ECO:0000256" key="1">
    <source>
        <dbReference type="ARBA" id="ARBA00005695"/>
    </source>
</evidence>
<name>A0A0G1DHE2_9BACT</name>
<evidence type="ECO:0000256" key="3">
    <source>
        <dbReference type="ARBA" id="ARBA00022729"/>
    </source>
</evidence>
<keyword evidence="4" id="KW-1133">Transmembrane helix</keyword>
<comment type="similarity">
    <text evidence="1">Belongs to the bacterial solute-binding protein 5 family.</text>
</comment>
<gene>
    <name evidence="6" type="ORF">UV74_C0013G0216</name>
</gene>
<dbReference type="GO" id="GO:1904680">
    <property type="term" value="F:peptide transmembrane transporter activity"/>
    <property type="evidence" value="ECO:0007669"/>
    <property type="project" value="TreeGrafter"/>
</dbReference>
<comment type="caution">
    <text evidence="6">The sequence shown here is derived from an EMBL/GenBank/DDBJ whole genome shotgun (WGS) entry which is preliminary data.</text>
</comment>